<organism evidence="2 3">
    <name type="scientific">Streptomyces rhizosphaericus</name>
    <dbReference type="NCBI Taxonomy" id="114699"/>
    <lineage>
        <taxon>Bacteria</taxon>
        <taxon>Bacillati</taxon>
        <taxon>Actinomycetota</taxon>
        <taxon>Actinomycetes</taxon>
        <taxon>Kitasatosporales</taxon>
        <taxon>Streptomycetaceae</taxon>
        <taxon>Streptomyces</taxon>
        <taxon>Streptomyces violaceusniger group</taxon>
    </lineage>
</organism>
<evidence type="ECO:0000313" key="2">
    <source>
        <dbReference type="EMBL" id="NEW73912.1"/>
    </source>
</evidence>
<keyword evidence="1" id="KW-1133">Transmembrane helix</keyword>
<name>A0A6G4AKZ6_9ACTN</name>
<keyword evidence="1" id="KW-0472">Membrane</keyword>
<evidence type="ECO:0000313" key="3">
    <source>
        <dbReference type="Proteomes" id="UP000476310"/>
    </source>
</evidence>
<evidence type="ECO:0000256" key="1">
    <source>
        <dbReference type="SAM" id="Phobius"/>
    </source>
</evidence>
<proteinExistence type="predicted"/>
<feature type="transmembrane region" description="Helical" evidence="1">
    <location>
        <begin position="66"/>
        <end position="86"/>
    </location>
</feature>
<reference evidence="2" key="1">
    <citation type="submission" date="2020-02" db="EMBL/GenBank/DDBJ databases">
        <title>A new Streptomyces sp. for controlling soil-borne diseases.</title>
        <authorList>
            <person name="Li X."/>
            <person name="Tian Y."/>
            <person name="Gao K."/>
        </authorList>
    </citation>
    <scope>NUCLEOTIDE SEQUENCE [LARGE SCALE GENOMIC DNA]</scope>
    <source>
        <strain evidence="2">0250</strain>
    </source>
</reference>
<sequence>MRYPDAQLRAGHRPAHLIPPGADPSRVVIVQAPPRSYAGPILLTITITGGIVVVIIVAAITFQMAMAAAAAAIPTVGGASVTIRLAKKGR</sequence>
<accession>A0A6G4AKZ6</accession>
<dbReference type="EMBL" id="JAAIKT010000037">
    <property type="protein sequence ID" value="NEW73912.1"/>
    <property type="molecule type" value="Genomic_DNA"/>
</dbReference>
<keyword evidence="1" id="KW-0812">Transmembrane</keyword>
<dbReference type="RefSeq" id="WP_164431255.1">
    <property type="nucleotide sequence ID" value="NZ_JAAIKT010000037.1"/>
</dbReference>
<dbReference type="AlphaFoldDB" id="A0A6G4AKZ6"/>
<feature type="transmembrane region" description="Helical" evidence="1">
    <location>
        <begin position="41"/>
        <end position="60"/>
    </location>
</feature>
<dbReference type="Proteomes" id="UP000476310">
    <property type="component" value="Unassembled WGS sequence"/>
</dbReference>
<keyword evidence="3" id="KW-1185">Reference proteome</keyword>
<gene>
    <name evidence="2" type="ORF">G4H13_26995</name>
</gene>
<comment type="caution">
    <text evidence="2">The sequence shown here is derived from an EMBL/GenBank/DDBJ whole genome shotgun (WGS) entry which is preliminary data.</text>
</comment>
<protein>
    <submittedName>
        <fullName evidence="2">Uncharacterized protein</fullName>
    </submittedName>
</protein>